<dbReference type="InterPro" id="IPR000305">
    <property type="entry name" value="GIY-YIG_endonuc"/>
</dbReference>
<dbReference type="SUPFAM" id="SSF82771">
    <property type="entry name" value="GIY-YIG endonuclease"/>
    <property type="match status" value="1"/>
</dbReference>
<evidence type="ECO:0000313" key="3">
    <source>
        <dbReference type="EMBL" id="SEO52749.1"/>
    </source>
</evidence>
<dbReference type="PROSITE" id="PS50164">
    <property type="entry name" value="GIY_YIG"/>
    <property type="match status" value="1"/>
</dbReference>
<comment type="similarity">
    <text evidence="1">Belongs to the UPF0213 family.</text>
</comment>
<reference evidence="4" key="1">
    <citation type="submission" date="2016-10" db="EMBL/GenBank/DDBJ databases">
        <authorList>
            <person name="Varghese N."/>
            <person name="Submissions S."/>
        </authorList>
    </citation>
    <scope>NUCLEOTIDE SEQUENCE [LARGE SCALE GENOMIC DNA]</scope>
    <source>
        <strain evidence="4">CGMCC 1.8704</strain>
    </source>
</reference>
<dbReference type="CDD" id="cd10456">
    <property type="entry name" value="GIY-YIG_UPF0213"/>
    <property type="match status" value="1"/>
</dbReference>
<evidence type="ECO:0000259" key="2">
    <source>
        <dbReference type="PROSITE" id="PS50164"/>
    </source>
</evidence>
<dbReference type="GO" id="GO:0004519">
    <property type="term" value="F:endonuclease activity"/>
    <property type="evidence" value="ECO:0007669"/>
    <property type="project" value="UniProtKB-KW"/>
</dbReference>
<dbReference type="OrthoDB" id="1495241at2"/>
<dbReference type="PANTHER" id="PTHR34477:SF1">
    <property type="entry name" value="UPF0213 PROTEIN YHBQ"/>
    <property type="match status" value="1"/>
</dbReference>
<keyword evidence="3" id="KW-0540">Nuclease</keyword>
<sequence>MYFVYIIKNHQGLFYKGFTQDLDKRIFEHNNDLSRYTSGKSPWILVYFKEFETKTEALKEELRLKKLNVASIERLLSGFQVE</sequence>
<organism evidence="3 4">
    <name type="scientific">Flavobacterium sinopsychrotolerans</name>
    <dbReference type="NCBI Taxonomy" id="604089"/>
    <lineage>
        <taxon>Bacteria</taxon>
        <taxon>Pseudomonadati</taxon>
        <taxon>Bacteroidota</taxon>
        <taxon>Flavobacteriia</taxon>
        <taxon>Flavobacteriales</taxon>
        <taxon>Flavobacteriaceae</taxon>
        <taxon>Flavobacterium</taxon>
    </lineage>
</organism>
<dbReference type="STRING" id="604089.SAMN04487942_2962"/>
<proteinExistence type="inferred from homology"/>
<dbReference type="InterPro" id="IPR050190">
    <property type="entry name" value="UPF0213_domain"/>
</dbReference>
<keyword evidence="3" id="KW-0255">Endonuclease</keyword>
<dbReference type="PANTHER" id="PTHR34477">
    <property type="entry name" value="UPF0213 PROTEIN YHBQ"/>
    <property type="match status" value="1"/>
</dbReference>
<dbReference type="RefSeq" id="WP_091172879.1">
    <property type="nucleotide sequence ID" value="NZ_CBCSFM010000007.1"/>
</dbReference>
<gene>
    <name evidence="3" type="ORF">SAMN04487942_2962</name>
</gene>
<protein>
    <submittedName>
        <fullName evidence="3">Putative endonuclease</fullName>
    </submittedName>
</protein>
<dbReference type="Gene3D" id="3.40.1440.10">
    <property type="entry name" value="GIY-YIG endonuclease"/>
    <property type="match status" value="1"/>
</dbReference>
<accession>A0A1H8QET2</accession>
<evidence type="ECO:0000256" key="1">
    <source>
        <dbReference type="ARBA" id="ARBA00007435"/>
    </source>
</evidence>
<evidence type="ECO:0000313" key="4">
    <source>
        <dbReference type="Proteomes" id="UP000198657"/>
    </source>
</evidence>
<dbReference type="Pfam" id="PF01541">
    <property type="entry name" value="GIY-YIG"/>
    <property type="match status" value="1"/>
</dbReference>
<name>A0A1H8QET2_9FLAO</name>
<keyword evidence="4" id="KW-1185">Reference proteome</keyword>
<dbReference type="AlphaFoldDB" id="A0A1H8QET2"/>
<dbReference type="EMBL" id="FODN01000008">
    <property type="protein sequence ID" value="SEO52749.1"/>
    <property type="molecule type" value="Genomic_DNA"/>
</dbReference>
<dbReference type="InterPro" id="IPR035901">
    <property type="entry name" value="GIY-YIG_endonuc_sf"/>
</dbReference>
<feature type="domain" description="GIY-YIG" evidence="2">
    <location>
        <begin position="1"/>
        <end position="74"/>
    </location>
</feature>
<dbReference type="Proteomes" id="UP000198657">
    <property type="component" value="Unassembled WGS sequence"/>
</dbReference>
<keyword evidence="3" id="KW-0378">Hydrolase</keyword>